<dbReference type="CDD" id="cd01392">
    <property type="entry name" value="HTH_LacI"/>
    <property type="match status" value="1"/>
</dbReference>
<dbReference type="SMART" id="SM00354">
    <property type="entry name" value="HTH_LACI"/>
    <property type="match status" value="1"/>
</dbReference>
<accession>A0A2K1E334</accession>
<evidence type="ECO:0000313" key="6">
    <source>
        <dbReference type="EMBL" id="PNQ74675.1"/>
    </source>
</evidence>
<evidence type="ECO:0000256" key="1">
    <source>
        <dbReference type="ARBA" id="ARBA00023015"/>
    </source>
</evidence>
<keyword evidence="2" id="KW-0238">DNA-binding</keyword>
<evidence type="ECO:0000259" key="5">
    <source>
        <dbReference type="PROSITE" id="PS50943"/>
    </source>
</evidence>
<dbReference type="Pfam" id="PF13377">
    <property type="entry name" value="Peripla_BP_3"/>
    <property type="match status" value="1"/>
</dbReference>
<dbReference type="RefSeq" id="WP_103050529.1">
    <property type="nucleotide sequence ID" value="NZ_POWF01000001.1"/>
</dbReference>
<dbReference type="GO" id="GO:0000976">
    <property type="term" value="F:transcription cis-regulatory region binding"/>
    <property type="evidence" value="ECO:0007669"/>
    <property type="project" value="TreeGrafter"/>
</dbReference>
<proteinExistence type="predicted"/>
<evidence type="ECO:0000256" key="3">
    <source>
        <dbReference type="ARBA" id="ARBA00023163"/>
    </source>
</evidence>
<dbReference type="InterPro" id="IPR000843">
    <property type="entry name" value="HTH_LacI"/>
</dbReference>
<organism evidence="6 7">
    <name type="scientific">Hanstruepera neustonica</name>
    <dbReference type="NCBI Taxonomy" id="1445657"/>
    <lineage>
        <taxon>Bacteria</taxon>
        <taxon>Pseudomonadati</taxon>
        <taxon>Bacteroidota</taxon>
        <taxon>Flavobacteriia</taxon>
        <taxon>Flavobacteriales</taxon>
        <taxon>Flavobacteriaceae</taxon>
        <taxon>Hanstruepera</taxon>
    </lineage>
</organism>
<dbReference type="InterPro" id="IPR001387">
    <property type="entry name" value="Cro/C1-type_HTH"/>
</dbReference>
<dbReference type="InterPro" id="IPR028082">
    <property type="entry name" value="Peripla_BP_I"/>
</dbReference>
<dbReference type="SUPFAM" id="SSF53822">
    <property type="entry name" value="Periplasmic binding protein-like I"/>
    <property type="match status" value="1"/>
</dbReference>
<feature type="domain" description="HTH cro/C1-type" evidence="5">
    <location>
        <begin position="3"/>
        <end position="50"/>
    </location>
</feature>
<dbReference type="PROSITE" id="PS50932">
    <property type="entry name" value="HTH_LACI_2"/>
    <property type="match status" value="1"/>
</dbReference>
<gene>
    <name evidence="6" type="ORF">C1T31_00590</name>
</gene>
<dbReference type="AlphaFoldDB" id="A0A2K1E334"/>
<feature type="domain" description="HTH lacI-type" evidence="4">
    <location>
        <begin position="2"/>
        <end position="56"/>
    </location>
</feature>
<dbReference type="CDD" id="cd06267">
    <property type="entry name" value="PBP1_LacI_sugar_binding-like"/>
    <property type="match status" value="1"/>
</dbReference>
<keyword evidence="3" id="KW-0804">Transcription</keyword>
<dbReference type="Gene3D" id="3.40.50.2300">
    <property type="match status" value="2"/>
</dbReference>
<reference evidence="6 7" key="1">
    <citation type="submission" date="2018-01" db="EMBL/GenBank/DDBJ databases">
        <title>The draft genome of Hanstruepera neustonica JCM19743.</title>
        <authorList>
            <person name="He R.-H."/>
            <person name="Du Z.-J."/>
        </authorList>
    </citation>
    <scope>NUCLEOTIDE SEQUENCE [LARGE SCALE GENOMIC DNA]</scope>
    <source>
        <strain evidence="6 7">JCM19743</strain>
    </source>
</reference>
<dbReference type="OrthoDB" id="9768806at2"/>
<dbReference type="PROSITE" id="PS50943">
    <property type="entry name" value="HTH_CROC1"/>
    <property type="match status" value="1"/>
</dbReference>
<dbReference type="PANTHER" id="PTHR30146:SF109">
    <property type="entry name" value="HTH-TYPE TRANSCRIPTIONAL REGULATOR GALS"/>
    <property type="match status" value="1"/>
</dbReference>
<evidence type="ECO:0000259" key="4">
    <source>
        <dbReference type="PROSITE" id="PS50932"/>
    </source>
</evidence>
<dbReference type="PANTHER" id="PTHR30146">
    <property type="entry name" value="LACI-RELATED TRANSCRIPTIONAL REPRESSOR"/>
    <property type="match status" value="1"/>
</dbReference>
<keyword evidence="1" id="KW-0805">Transcription regulation</keyword>
<dbReference type="Pfam" id="PF00356">
    <property type="entry name" value="LacI"/>
    <property type="match status" value="1"/>
</dbReference>
<keyword evidence="7" id="KW-1185">Reference proteome</keyword>
<dbReference type="Gene3D" id="1.10.260.40">
    <property type="entry name" value="lambda repressor-like DNA-binding domains"/>
    <property type="match status" value="1"/>
</dbReference>
<protein>
    <submittedName>
        <fullName evidence="6">LacI family transcriptional regulator</fullName>
    </submittedName>
</protein>
<evidence type="ECO:0000256" key="2">
    <source>
        <dbReference type="ARBA" id="ARBA00023125"/>
    </source>
</evidence>
<evidence type="ECO:0000313" key="7">
    <source>
        <dbReference type="Proteomes" id="UP000236641"/>
    </source>
</evidence>
<dbReference type="Proteomes" id="UP000236641">
    <property type="component" value="Unassembled WGS sequence"/>
</dbReference>
<dbReference type="InterPro" id="IPR046335">
    <property type="entry name" value="LacI/GalR-like_sensor"/>
</dbReference>
<dbReference type="EMBL" id="POWF01000001">
    <property type="protein sequence ID" value="PNQ74675.1"/>
    <property type="molecule type" value="Genomic_DNA"/>
</dbReference>
<sequence>MVTLKQLAQELNVSVSTVSKALNNSDEIGAETIERVKELAQLYNYKPNQLALNLKRSATKTIGVIIPNILNHFFAQVLFGIEKEASKKGYNIITCLSNESNEKEIKSLEVLSHGSVDGFIVSVAEETQTNDSKEHFENLVKQNIPIVMFDRVLNDVGCMQVIINDYESSYTTTKHLLNEGRKKIALLSNISELSVGKLRIKGYLDALSESKHYTNDPIVASYDLDDDNEEKIESLLMQNMDIDGVIAIDNTSGVIALHKALKSGKQVPKNISIIGFSGNNILPFSEPKLSTVSQHPLKIGSTTVNMLIDSLEKRESKKRKVLIKTELILRGTTL</sequence>
<dbReference type="GO" id="GO:0003700">
    <property type="term" value="F:DNA-binding transcription factor activity"/>
    <property type="evidence" value="ECO:0007669"/>
    <property type="project" value="TreeGrafter"/>
</dbReference>
<comment type="caution">
    <text evidence="6">The sequence shown here is derived from an EMBL/GenBank/DDBJ whole genome shotgun (WGS) entry which is preliminary data.</text>
</comment>
<dbReference type="InterPro" id="IPR010982">
    <property type="entry name" value="Lambda_DNA-bd_dom_sf"/>
</dbReference>
<name>A0A2K1E334_9FLAO</name>
<dbReference type="SUPFAM" id="SSF47413">
    <property type="entry name" value="lambda repressor-like DNA-binding domains"/>
    <property type="match status" value="1"/>
</dbReference>